<dbReference type="OrthoDB" id="9811471at2"/>
<accession>A0A512NBL4</accession>
<organism evidence="3 4">
    <name type="scientific">Reyranella soli</name>
    <dbReference type="NCBI Taxonomy" id="1230389"/>
    <lineage>
        <taxon>Bacteria</taxon>
        <taxon>Pseudomonadati</taxon>
        <taxon>Pseudomonadota</taxon>
        <taxon>Alphaproteobacteria</taxon>
        <taxon>Hyphomicrobiales</taxon>
        <taxon>Reyranellaceae</taxon>
        <taxon>Reyranella</taxon>
    </lineage>
</organism>
<proteinExistence type="inferred from homology"/>
<dbReference type="AlphaFoldDB" id="A0A512NBL4"/>
<dbReference type="Proteomes" id="UP000321058">
    <property type="component" value="Unassembled WGS sequence"/>
</dbReference>
<evidence type="ECO:0000259" key="2">
    <source>
        <dbReference type="Pfam" id="PF01425"/>
    </source>
</evidence>
<keyword evidence="4" id="KW-1185">Reference proteome</keyword>
<comment type="similarity">
    <text evidence="1">Belongs to the amidase family.</text>
</comment>
<sequence length="470" mass="51190">MNETDLCFNPATELADAIRAKKLSSVEITSAVLNRIQRLEPKLNAFAYLAAEEAMDAAQAADRALATGGPIGPLHGVPVTIKDHEAVRGMQTEYGTYLRRGEVATADNAMVARLRGAGAVILGKTTTPEFGWMGVSNSPLTGITHNPWKHGMNAGASSAGAGVGAAAGYGPLHQGSDGAGSIRMPAHFSGVFGLKPTYGRVPQSPVAASDHTVHLGPLTRTVGDAALMLRTMAGPHPDDHTSLEALPADYPRHLQRRPRAPRLAYSPDLDHARVDPEVADLVAQAVTTFEKDLGWCVEQVKTPWGPKGPELARFFWPAHFTRHAERIPEFRDRMDPGFVACIEAGAKITMAEYQKTRLVKYAYCAEISHFFDDWDFLLTPAVSVAAFPAELLQPRHWPQHPWDWLSWAEFSYPFNLSQNPAASVPCGFTKDGLPVGLQIVGRRFDDLGVLQMSAAFEMARPWAHRRPPID</sequence>
<gene>
    <name evidence="3" type="ORF">RSO01_35170</name>
</gene>
<comment type="caution">
    <text evidence="3">The sequence shown here is derived from an EMBL/GenBank/DDBJ whole genome shotgun (WGS) entry which is preliminary data.</text>
</comment>
<dbReference type="SUPFAM" id="SSF75304">
    <property type="entry name" value="Amidase signature (AS) enzymes"/>
    <property type="match status" value="1"/>
</dbReference>
<name>A0A512NBL4_9HYPH</name>
<feature type="domain" description="Amidase" evidence="2">
    <location>
        <begin position="27"/>
        <end position="449"/>
    </location>
</feature>
<dbReference type="InterPro" id="IPR000120">
    <property type="entry name" value="Amidase"/>
</dbReference>
<protein>
    <submittedName>
        <fullName evidence="3">Amidase</fullName>
    </submittedName>
</protein>
<dbReference type="EMBL" id="BKAJ01000064">
    <property type="protein sequence ID" value="GEP56351.1"/>
    <property type="molecule type" value="Genomic_DNA"/>
</dbReference>
<dbReference type="Pfam" id="PF01425">
    <property type="entry name" value="Amidase"/>
    <property type="match status" value="1"/>
</dbReference>
<evidence type="ECO:0000256" key="1">
    <source>
        <dbReference type="ARBA" id="ARBA00009199"/>
    </source>
</evidence>
<dbReference type="PANTHER" id="PTHR11895:SF7">
    <property type="entry name" value="GLUTAMYL-TRNA(GLN) AMIDOTRANSFERASE SUBUNIT A, MITOCHONDRIAL"/>
    <property type="match status" value="1"/>
</dbReference>
<dbReference type="PANTHER" id="PTHR11895">
    <property type="entry name" value="TRANSAMIDASE"/>
    <property type="match status" value="1"/>
</dbReference>
<dbReference type="InterPro" id="IPR023631">
    <property type="entry name" value="Amidase_dom"/>
</dbReference>
<evidence type="ECO:0000313" key="3">
    <source>
        <dbReference type="EMBL" id="GEP56351.1"/>
    </source>
</evidence>
<reference evidence="3 4" key="1">
    <citation type="submission" date="2019-07" db="EMBL/GenBank/DDBJ databases">
        <title>Whole genome shotgun sequence of Reyranella soli NBRC 108950.</title>
        <authorList>
            <person name="Hosoyama A."/>
            <person name="Uohara A."/>
            <person name="Ohji S."/>
            <person name="Ichikawa N."/>
        </authorList>
    </citation>
    <scope>NUCLEOTIDE SEQUENCE [LARGE SCALE GENOMIC DNA]</scope>
    <source>
        <strain evidence="3 4">NBRC 108950</strain>
    </source>
</reference>
<dbReference type="InterPro" id="IPR036928">
    <property type="entry name" value="AS_sf"/>
</dbReference>
<dbReference type="RefSeq" id="WP_147150422.1">
    <property type="nucleotide sequence ID" value="NZ_BKAJ01000064.1"/>
</dbReference>
<evidence type="ECO:0000313" key="4">
    <source>
        <dbReference type="Proteomes" id="UP000321058"/>
    </source>
</evidence>
<dbReference type="GO" id="GO:0003824">
    <property type="term" value="F:catalytic activity"/>
    <property type="evidence" value="ECO:0007669"/>
    <property type="project" value="InterPro"/>
</dbReference>
<dbReference type="Gene3D" id="3.90.1300.10">
    <property type="entry name" value="Amidase signature (AS) domain"/>
    <property type="match status" value="1"/>
</dbReference>